<evidence type="ECO:0000313" key="3">
    <source>
        <dbReference type="Proteomes" id="UP001238088"/>
    </source>
</evidence>
<evidence type="ECO:0000313" key="2">
    <source>
        <dbReference type="EMBL" id="MDQ0269592.1"/>
    </source>
</evidence>
<dbReference type="Proteomes" id="UP001238088">
    <property type="component" value="Unassembled WGS sequence"/>
</dbReference>
<evidence type="ECO:0000256" key="1">
    <source>
        <dbReference type="SAM" id="Phobius"/>
    </source>
</evidence>
<organism evidence="2 3">
    <name type="scientific">Cytobacillus purgationiresistens</name>
    <dbReference type="NCBI Taxonomy" id="863449"/>
    <lineage>
        <taxon>Bacteria</taxon>
        <taxon>Bacillati</taxon>
        <taxon>Bacillota</taxon>
        <taxon>Bacilli</taxon>
        <taxon>Bacillales</taxon>
        <taxon>Bacillaceae</taxon>
        <taxon>Cytobacillus</taxon>
    </lineage>
</organism>
<reference evidence="2 3" key="1">
    <citation type="submission" date="2023-07" db="EMBL/GenBank/DDBJ databases">
        <title>Genomic Encyclopedia of Type Strains, Phase IV (KMG-IV): sequencing the most valuable type-strain genomes for metagenomic binning, comparative biology and taxonomic classification.</title>
        <authorList>
            <person name="Goeker M."/>
        </authorList>
    </citation>
    <scope>NUCLEOTIDE SEQUENCE [LARGE SCALE GENOMIC DNA]</scope>
    <source>
        <strain evidence="2 3">DSM 23494</strain>
    </source>
</reference>
<comment type="caution">
    <text evidence="2">The sequence shown here is derived from an EMBL/GenBank/DDBJ whole genome shotgun (WGS) entry which is preliminary data.</text>
</comment>
<gene>
    <name evidence="2" type="ORF">J2S17_001464</name>
</gene>
<keyword evidence="1" id="KW-0472">Membrane</keyword>
<accession>A0ABU0AEB7</accession>
<name>A0ABU0AEB7_9BACI</name>
<keyword evidence="1" id="KW-0812">Transmembrane</keyword>
<protein>
    <submittedName>
        <fullName evidence="2">Uncharacterized protein</fullName>
    </submittedName>
</protein>
<feature type="transmembrane region" description="Helical" evidence="1">
    <location>
        <begin position="6"/>
        <end position="25"/>
    </location>
</feature>
<sequence length="35" mass="4055">MENVGLLWFLYVIVPVLGFIATIYLSNRAEKKKVE</sequence>
<keyword evidence="1" id="KW-1133">Transmembrane helix</keyword>
<dbReference type="EMBL" id="JAUSUB010000005">
    <property type="protein sequence ID" value="MDQ0269592.1"/>
    <property type="molecule type" value="Genomic_DNA"/>
</dbReference>
<proteinExistence type="predicted"/>
<keyword evidence="3" id="KW-1185">Reference proteome</keyword>